<gene>
    <name evidence="1" type="ORF">AVDCRST_MAG64-126</name>
</gene>
<dbReference type="AlphaFoldDB" id="A0A6J4MZE4"/>
<proteinExistence type="predicted"/>
<sequence>GPHGPLEGIRRSYRFVRKVAKPPADSAGASGRGVHFFFL</sequence>
<organism evidence="1">
    <name type="scientific">uncultured Phycisphaerae bacterium</name>
    <dbReference type="NCBI Taxonomy" id="904963"/>
    <lineage>
        <taxon>Bacteria</taxon>
        <taxon>Pseudomonadati</taxon>
        <taxon>Planctomycetota</taxon>
        <taxon>Phycisphaerae</taxon>
        <taxon>environmental samples</taxon>
    </lineage>
</organism>
<dbReference type="EMBL" id="CADCUQ010000032">
    <property type="protein sequence ID" value="CAA9373460.1"/>
    <property type="molecule type" value="Genomic_DNA"/>
</dbReference>
<reference evidence="1" key="1">
    <citation type="submission" date="2020-02" db="EMBL/GenBank/DDBJ databases">
        <authorList>
            <person name="Meier V. D."/>
        </authorList>
    </citation>
    <scope>NUCLEOTIDE SEQUENCE</scope>
    <source>
        <strain evidence="1">AVDCRST_MAG64</strain>
    </source>
</reference>
<evidence type="ECO:0000313" key="1">
    <source>
        <dbReference type="EMBL" id="CAA9373460.1"/>
    </source>
</evidence>
<name>A0A6J4MZE4_9BACT</name>
<protein>
    <submittedName>
        <fullName evidence="1">Uncharacterized protein</fullName>
    </submittedName>
</protein>
<feature type="non-terminal residue" evidence="1">
    <location>
        <position position="1"/>
    </location>
</feature>
<feature type="non-terminal residue" evidence="1">
    <location>
        <position position="39"/>
    </location>
</feature>
<accession>A0A6J4MZE4</accession>